<accession>A0A210RYL0</accession>
<dbReference type="SUPFAM" id="SSF111369">
    <property type="entry name" value="HlyD-like secretion proteins"/>
    <property type="match status" value="1"/>
</dbReference>
<dbReference type="Gene3D" id="1.10.287.470">
    <property type="entry name" value="Helix hairpin bin"/>
    <property type="match status" value="1"/>
</dbReference>
<dbReference type="PRINTS" id="PR01490">
    <property type="entry name" value="RTXTOXIND"/>
</dbReference>
<evidence type="ECO:0000313" key="5">
    <source>
        <dbReference type="Proteomes" id="UP000196880"/>
    </source>
</evidence>
<dbReference type="Gene3D" id="2.40.50.100">
    <property type="match status" value="1"/>
</dbReference>
<keyword evidence="1" id="KW-1133">Transmembrane helix</keyword>
<feature type="transmembrane region" description="Helical" evidence="1">
    <location>
        <begin position="22"/>
        <end position="44"/>
    </location>
</feature>
<organism evidence="4 5">
    <name type="scientific">Polynucleobacter hirudinilacicola</name>
    <dbReference type="NCBI Taxonomy" id="1743166"/>
    <lineage>
        <taxon>Bacteria</taxon>
        <taxon>Pseudomonadati</taxon>
        <taxon>Pseudomonadota</taxon>
        <taxon>Betaproteobacteria</taxon>
        <taxon>Burkholderiales</taxon>
        <taxon>Burkholderiaceae</taxon>
        <taxon>Polynucleobacter</taxon>
    </lineage>
</organism>
<dbReference type="Pfam" id="PF25994">
    <property type="entry name" value="HH_AprE"/>
    <property type="match status" value="1"/>
</dbReference>
<name>A0A210RYL0_9BURK</name>
<keyword evidence="1" id="KW-0472">Membrane</keyword>
<dbReference type="InterPro" id="IPR058781">
    <property type="entry name" value="HH_AprE-like"/>
</dbReference>
<evidence type="ECO:0000259" key="2">
    <source>
        <dbReference type="Pfam" id="PF25994"/>
    </source>
</evidence>
<sequence length="350" mass="39051">MKLADGYAEWHDIRTGDKDERYFSWLGWQVLIWGMGILLLWAIFAPLEKGVSASGFVITDSNRQAIQPAFAGIVEDIYVKEGQQVKAGEVLIKLNPTNALAQKNSTQEVIGGLDAQSKGLEQSIVQKKQQSALLEKQLIGLRELVAEGYMARNKVFDLERQQLQLKGSILEDEGNLVRLKRQISEQKEKLTPFEMDLANTELKSPVNGQVVNMTVFTKGGVVSPGQKIMEVIPSNEALIVEGQLPVHLVDKVHVDLPVEMMFTAFNANRTPHIPGTLISVGADRIVDEKTGQPYYKIQAVTTAKGAKMLKDYKVRPGMPVELFVKTGEQSMMTYMLKPIFDRTHSALREE</sequence>
<dbReference type="EMBL" id="NAIA01000003">
    <property type="protein sequence ID" value="OWF66103.1"/>
    <property type="molecule type" value="Genomic_DNA"/>
</dbReference>
<dbReference type="Proteomes" id="UP000196880">
    <property type="component" value="Unassembled WGS sequence"/>
</dbReference>
<protein>
    <recommendedName>
        <fullName evidence="6">Secretion protein HlyD</fullName>
    </recommendedName>
</protein>
<dbReference type="AlphaFoldDB" id="A0A210RYL0"/>
<dbReference type="Gene3D" id="2.40.30.170">
    <property type="match status" value="1"/>
</dbReference>
<dbReference type="InterPro" id="IPR058982">
    <property type="entry name" value="Beta-barrel_AprE"/>
</dbReference>
<keyword evidence="5" id="KW-1185">Reference proteome</keyword>
<dbReference type="PANTHER" id="PTHR30386">
    <property type="entry name" value="MEMBRANE FUSION SUBUNIT OF EMRAB-TOLC MULTIDRUG EFFLUX PUMP"/>
    <property type="match status" value="1"/>
</dbReference>
<comment type="caution">
    <text evidence="4">The sequence shown here is derived from an EMBL/GenBank/DDBJ whole genome shotgun (WGS) entry which is preliminary data.</text>
</comment>
<evidence type="ECO:0000256" key="1">
    <source>
        <dbReference type="SAM" id="Phobius"/>
    </source>
</evidence>
<feature type="domain" description="AprE-like beta-barrel" evidence="3">
    <location>
        <begin position="238"/>
        <end position="327"/>
    </location>
</feature>
<reference evidence="4 5" key="1">
    <citation type="submission" date="2017-03" db="EMBL/GenBank/DDBJ databases">
        <title>New species Polynucleobacter sp. MWH-EgelM1-30-B4.</title>
        <authorList>
            <person name="Hahn M.W."/>
        </authorList>
    </citation>
    <scope>NUCLEOTIDE SEQUENCE [LARGE SCALE GENOMIC DNA]</scope>
    <source>
        <strain evidence="4 5">MWH-EgelM1-30-B4</strain>
    </source>
</reference>
<dbReference type="InterPro" id="IPR050739">
    <property type="entry name" value="MFP"/>
</dbReference>
<evidence type="ECO:0008006" key="6">
    <source>
        <dbReference type="Google" id="ProtNLM"/>
    </source>
</evidence>
<keyword evidence="1" id="KW-0812">Transmembrane</keyword>
<proteinExistence type="predicted"/>
<dbReference type="Pfam" id="PF26002">
    <property type="entry name" value="Beta-barrel_AprE"/>
    <property type="match status" value="1"/>
</dbReference>
<evidence type="ECO:0000259" key="3">
    <source>
        <dbReference type="Pfam" id="PF26002"/>
    </source>
</evidence>
<dbReference type="OrthoDB" id="9775513at2"/>
<dbReference type="PANTHER" id="PTHR30386:SF17">
    <property type="entry name" value="ALKALINE PROTEASE SECRETION PROTEIN APRE"/>
    <property type="match status" value="1"/>
</dbReference>
<feature type="domain" description="AprE-like long alpha-helical hairpin" evidence="2">
    <location>
        <begin position="100"/>
        <end position="191"/>
    </location>
</feature>
<evidence type="ECO:0000313" key="4">
    <source>
        <dbReference type="EMBL" id="OWF66103.1"/>
    </source>
</evidence>
<gene>
    <name evidence="4" type="ORF">B6A14_09115</name>
</gene>